<dbReference type="SMART" id="SM00091">
    <property type="entry name" value="PAS"/>
    <property type="match status" value="2"/>
</dbReference>
<dbReference type="CDD" id="cd01949">
    <property type="entry name" value="GGDEF"/>
    <property type="match status" value="1"/>
</dbReference>
<dbReference type="InterPro" id="IPR000160">
    <property type="entry name" value="GGDEF_dom"/>
</dbReference>
<dbReference type="InterPro" id="IPR013767">
    <property type="entry name" value="PAS_fold"/>
</dbReference>
<dbReference type="InterPro" id="IPR000014">
    <property type="entry name" value="PAS"/>
</dbReference>
<feature type="domain" description="PAS" evidence="2">
    <location>
        <begin position="384"/>
        <end position="440"/>
    </location>
</feature>
<feature type="transmembrane region" description="Helical" evidence="1">
    <location>
        <begin position="197"/>
        <end position="217"/>
    </location>
</feature>
<organism evidence="5 6">
    <name type="scientific">Sulfuricella denitrificans (strain DSM 22764 / NBRC 105220 / skB26)</name>
    <dbReference type="NCBI Taxonomy" id="1163617"/>
    <lineage>
        <taxon>Bacteria</taxon>
        <taxon>Pseudomonadati</taxon>
        <taxon>Pseudomonadota</taxon>
        <taxon>Betaproteobacteria</taxon>
        <taxon>Nitrosomonadales</taxon>
        <taxon>Sulfuricellaceae</taxon>
        <taxon>Sulfuricella</taxon>
    </lineage>
</organism>
<reference evidence="5 6" key="1">
    <citation type="journal article" date="2012" name="Appl. Environ. Microbiol.">
        <title>Draft genome sequence of a psychrotolerant sulfur-oxidizing bacterium, Sulfuricella denitrificans skB26, and proteomic insights into cold adaptation.</title>
        <authorList>
            <person name="Watanabe T."/>
            <person name="Kojima H."/>
            <person name="Fukui M."/>
        </authorList>
    </citation>
    <scope>NUCLEOTIDE SEQUENCE [LARGE SCALE GENOMIC DNA]</scope>
    <source>
        <strain evidence="6">skB26</strain>
    </source>
</reference>
<protein>
    <submittedName>
        <fullName evidence="5">Uncharacterized protein</fullName>
    </submittedName>
</protein>
<accession>S6AAU1</accession>
<dbReference type="CDD" id="cd00130">
    <property type="entry name" value="PAS"/>
    <property type="match status" value="2"/>
</dbReference>
<dbReference type="SMART" id="SM00086">
    <property type="entry name" value="PAC"/>
    <property type="match status" value="2"/>
</dbReference>
<dbReference type="Gene3D" id="3.30.450.20">
    <property type="entry name" value="PAS domain"/>
    <property type="match status" value="2"/>
</dbReference>
<feature type="domain" description="PAC" evidence="3">
    <location>
        <begin position="463"/>
        <end position="513"/>
    </location>
</feature>
<evidence type="ECO:0000313" key="5">
    <source>
        <dbReference type="EMBL" id="BAN34068.1"/>
    </source>
</evidence>
<evidence type="ECO:0000259" key="4">
    <source>
        <dbReference type="PROSITE" id="PS50887"/>
    </source>
</evidence>
<dbReference type="InterPro" id="IPR024478">
    <property type="entry name" value="HlyB_4HB_MCP"/>
</dbReference>
<dbReference type="SMART" id="SM00267">
    <property type="entry name" value="GGDEF"/>
    <property type="match status" value="1"/>
</dbReference>
<dbReference type="KEGG" id="sdr:SCD_n00219"/>
<dbReference type="Gene3D" id="3.30.70.270">
    <property type="match status" value="1"/>
</dbReference>
<dbReference type="eggNOG" id="COG3706">
    <property type="taxonomic scope" value="Bacteria"/>
</dbReference>
<dbReference type="STRING" id="1163617.SCD_n00219"/>
<evidence type="ECO:0000259" key="2">
    <source>
        <dbReference type="PROSITE" id="PS50112"/>
    </source>
</evidence>
<dbReference type="PANTHER" id="PTHR44757">
    <property type="entry name" value="DIGUANYLATE CYCLASE DGCP"/>
    <property type="match status" value="1"/>
</dbReference>
<dbReference type="PROSITE" id="PS50887">
    <property type="entry name" value="GGDEF"/>
    <property type="match status" value="1"/>
</dbReference>
<keyword evidence="6" id="KW-1185">Reference proteome</keyword>
<dbReference type="InterPro" id="IPR052155">
    <property type="entry name" value="Biofilm_reg_signaling"/>
</dbReference>
<dbReference type="Pfam" id="PF13426">
    <property type="entry name" value="PAS_9"/>
    <property type="match status" value="1"/>
</dbReference>
<dbReference type="SUPFAM" id="SSF55785">
    <property type="entry name" value="PYP-like sensor domain (PAS domain)"/>
    <property type="match status" value="2"/>
</dbReference>
<dbReference type="InterPro" id="IPR035965">
    <property type="entry name" value="PAS-like_dom_sf"/>
</dbReference>
<dbReference type="GO" id="GO:0006355">
    <property type="term" value="P:regulation of DNA-templated transcription"/>
    <property type="evidence" value="ECO:0007669"/>
    <property type="project" value="InterPro"/>
</dbReference>
<keyword evidence="1" id="KW-0812">Transmembrane</keyword>
<dbReference type="PANTHER" id="PTHR44757:SF2">
    <property type="entry name" value="BIOFILM ARCHITECTURE MAINTENANCE PROTEIN MBAA"/>
    <property type="match status" value="1"/>
</dbReference>
<gene>
    <name evidence="5" type="ORF">SCD_n00219</name>
</gene>
<feature type="domain" description="PAS" evidence="2">
    <location>
        <begin position="255"/>
        <end position="297"/>
    </location>
</feature>
<dbReference type="AlphaFoldDB" id="S6AAU1"/>
<dbReference type="InterPro" id="IPR000700">
    <property type="entry name" value="PAS-assoc_C"/>
</dbReference>
<dbReference type="eggNOG" id="COG2202">
    <property type="taxonomic scope" value="Bacteria"/>
</dbReference>
<feature type="transmembrane region" description="Helical" evidence="1">
    <location>
        <begin position="18"/>
        <end position="38"/>
    </location>
</feature>
<dbReference type="HOGENOM" id="CLU_026439_0_0_4"/>
<dbReference type="InterPro" id="IPR043128">
    <property type="entry name" value="Rev_trsase/Diguanyl_cyclase"/>
</dbReference>
<dbReference type="FunFam" id="3.30.70.270:FF:000001">
    <property type="entry name" value="Diguanylate cyclase domain protein"/>
    <property type="match status" value="1"/>
</dbReference>
<dbReference type="NCBIfam" id="TIGR00229">
    <property type="entry name" value="sensory_box"/>
    <property type="match status" value="2"/>
</dbReference>
<feature type="domain" description="GGDEF" evidence="4">
    <location>
        <begin position="545"/>
        <end position="672"/>
    </location>
</feature>
<dbReference type="NCBIfam" id="TIGR00254">
    <property type="entry name" value="GGDEF"/>
    <property type="match status" value="1"/>
</dbReference>
<dbReference type="EMBL" id="AP013066">
    <property type="protein sequence ID" value="BAN34068.1"/>
    <property type="molecule type" value="Genomic_DNA"/>
</dbReference>
<proteinExistence type="predicted"/>
<dbReference type="PROSITE" id="PS50113">
    <property type="entry name" value="PAC"/>
    <property type="match status" value="2"/>
</dbReference>
<dbReference type="Pfam" id="PF00989">
    <property type="entry name" value="PAS"/>
    <property type="match status" value="1"/>
</dbReference>
<keyword evidence="1" id="KW-1133">Transmembrane helix</keyword>
<name>S6AAU1_SULDS</name>
<dbReference type="OrthoDB" id="9813903at2"/>
<dbReference type="InterPro" id="IPR029787">
    <property type="entry name" value="Nucleotide_cyclase"/>
</dbReference>
<dbReference type="Proteomes" id="UP000015559">
    <property type="component" value="Chromosome"/>
</dbReference>
<dbReference type="SUPFAM" id="SSF55073">
    <property type="entry name" value="Nucleotide cyclase"/>
    <property type="match status" value="1"/>
</dbReference>
<dbReference type="PROSITE" id="PS50112">
    <property type="entry name" value="PAS"/>
    <property type="match status" value="2"/>
</dbReference>
<keyword evidence="1" id="KW-0472">Membrane</keyword>
<dbReference type="Pfam" id="PF00990">
    <property type="entry name" value="GGDEF"/>
    <property type="match status" value="1"/>
</dbReference>
<feature type="domain" description="PAC" evidence="3">
    <location>
        <begin position="313"/>
        <end position="365"/>
    </location>
</feature>
<evidence type="ECO:0000256" key="1">
    <source>
        <dbReference type="SAM" id="Phobius"/>
    </source>
</evidence>
<dbReference type="RefSeq" id="WP_009206986.1">
    <property type="nucleotide sequence ID" value="NC_022357.1"/>
</dbReference>
<dbReference type="Pfam" id="PF12729">
    <property type="entry name" value="4HB_MCP_1"/>
    <property type="match status" value="1"/>
</dbReference>
<sequence length="672" mass="75530">MNQEKHSSPILERYSTRVIAIGFGLVMVLMLTLLVFSLSRLTAISSALDDIAEEHNNHAALAYTMYNASRERAFLLNNLTFDADPTNRVEKIQQFYSLGTAFGKARTRLREYNLVPEEVSMLEEQNIFTSVAMRLQQEVINLVAADRMKEASRLLQDKALPAQAREFEVINAFIQFQAEETRNSVAAATRLHASAQATLIAGGGAAIILAFLIAVFVSRSMTNLMLRLSGTKVRLEESVKDLEFQKQALDEHAIVSMTDALGRITYVNDKFCQVSQYSVEELLGQDHRILNSGFHPKAFFAVLWKTITSGKVWHGEVCNRKKNGDLYWVETTIRPVLDASGKPCQYVTIRTEITRIKEAELVLQRGKEELESLVSERTAELREREELLGLITSSAHDAIVMVDDSGALTYWNEAADKIFGYPREEAVGENFLALIVPPKSPYLERYEASLNQLATAESGHTGEAVELEIVRKDGAECFVELSLSSVQIRGRWHGIGIARDITDRKRAEENLKLQATTDVLTGIANRRLFNSFLETEMRRAARHHLPLAVMIMDIDHFKQINDAYGHQVGDDVLVELTRLVSQIIREHDFFARWGGEEFVILSPNCNAESMQLLAEKLRIAVETHSFSDISRVTCSFGLTEYCTGDSAENFVGRADAGLYRAKEHGRNRVEMA</sequence>
<dbReference type="GO" id="GO:0003824">
    <property type="term" value="F:catalytic activity"/>
    <property type="evidence" value="ECO:0007669"/>
    <property type="project" value="UniProtKB-ARBA"/>
</dbReference>
<evidence type="ECO:0000259" key="3">
    <source>
        <dbReference type="PROSITE" id="PS50113"/>
    </source>
</evidence>
<evidence type="ECO:0000313" key="6">
    <source>
        <dbReference type="Proteomes" id="UP000015559"/>
    </source>
</evidence>
<dbReference type="InterPro" id="IPR001610">
    <property type="entry name" value="PAC"/>
</dbReference>